<evidence type="ECO:0000256" key="1">
    <source>
        <dbReference type="SAM" id="SignalP"/>
    </source>
</evidence>
<dbReference type="GO" id="GO:0016020">
    <property type="term" value="C:membrane"/>
    <property type="evidence" value="ECO:0007669"/>
    <property type="project" value="InterPro"/>
</dbReference>
<evidence type="ECO:0000313" key="3">
    <source>
        <dbReference type="EMBL" id="GMR34101.1"/>
    </source>
</evidence>
<feature type="non-terminal residue" evidence="3">
    <location>
        <position position="89"/>
    </location>
</feature>
<proteinExistence type="predicted"/>
<dbReference type="Gene3D" id="2.70.170.10">
    <property type="entry name" value="Neurotransmitter-gated ion-channel ligand-binding domain"/>
    <property type="match status" value="1"/>
</dbReference>
<dbReference type="InterPro" id="IPR006202">
    <property type="entry name" value="Neur_chan_lig-bd"/>
</dbReference>
<feature type="signal peptide" evidence="1">
    <location>
        <begin position="1"/>
        <end position="30"/>
    </location>
</feature>
<evidence type="ECO:0000259" key="2">
    <source>
        <dbReference type="Pfam" id="PF02931"/>
    </source>
</evidence>
<organism evidence="3 4">
    <name type="scientific">Pristionchus mayeri</name>
    <dbReference type="NCBI Taxonomy" id="1317129"/>
    <lineage>
        <taxon>Eukaryota</taxon>
        <taxon>Metazoa</taxon>
        <taxon>Ecdysozoa</taxon>
        <taxon>Nematoda</taxon>
        <taxon>Chromadorea</taxon>
        <taxon>Rhabditida</taxon>
        <taxon>Rhabditina</taxon>
        <taxon>Diplogasteromorpha</taxon>
        <taxon>Diplogasteroidea</taxon>
        <taxon>Neodiplogasteridae</taxon>
        <taxon>Pristionchus</taxon>
    </lineage>
</organism>
<feature type="domain" description="Neurotransmitter-gated ion-channel ligand-binding" evidence="2">
    <location>
        <begin position="47"/>
        <end position="86"/>
    </location>
</feature>
<name>A0AAN5CAM6_9BILA</name>
<accession>A0AAN5CAM6</accession>
<evidence type="ECO:0000313" key="4">
    <source>
        <dbReference type="Proteomes" id="UP001328107"/>
    </source>
</evidence>
<dbReference type="Proteomes" id="UP001328107">
    <property type="component" value="Unassembled WGS sequence"/>
</dbReference>
<dbReference type="Pfam" id="PF02931">
    <property type="entry name" value="Neur_chan_LBD"/>
    <property type="match status" value="1"/>
</dbReference>
<gene>
    <name evidence="3" type="ORF">PMAYCL1PPCAC_04296</name>
</gene>
<feature type="non-terminal residue" evidence="3">
    <location>
        <position position="1"/>
    </location>
</feature>
<sequence length="89" mass="10222">FRFILPPPPFSKSEMLFLSLLNVLILPSYAKREALHTTQGELLPHIRLAKDLADSRRYDPRVRPVMNHSQPTTVTFSMSLYQILSIVSI</sequence>
<dbReference type="AlphaFoldDB" id="A0AAN5CAM6"/>
<dbReference type="EMBL" id="BTRK01000001">
    <property type="protein sequence ID" value="GMR34101.1"/>
    <property type="molecule type" value="Genomic_DNA"/>
</dbReference>
<comment type="caution">
    <text evidence="3">The sequence shown here is derived from an EMBL/GenBank/DDBJ whole genome shotgun (WGS) entry which is preliminary data.</text>
</comment>
<feature type="chain" id="PRO_5042979565" description="Neurotransmitter-gated ion-channel ligand-binding domain-containing protein" evidence="1">
    <location>
        <begin position="31"/>
        <end position="89"/>
    </location>
</feature>
<protein>
    <recommendedName>
        <fullName evidence="2">Neurotransmitter-gated ion-channel ligand-binding domain-containing protein</fullName>
    </recommendedName>
</protein>
<reference evidence="4" key="1">
    <citation type="submission" date="2022-10" db="EMBL/GenBank/DDBJ databases">
        <title>Genome assembly of Pristionchus species.</title>
        <authorList>
            <person name="Yoshida K."/>
            <person name="Sommer R.J."/>
        </authorList>
    </citation>
    <scope>NUCLEOTIDE SEQUENCE [LARGE SCALE GENOMIC DNA]</scope>
    <source>
        <strain evidence="4">RS5460</strain>
    </source>
</reference>
<dbReference type="SUPFAM" id="SSF63712">
    <property type="entry name" value="Nicotinic receptor ligand binding domain-like"/>
    <property type="match status" value="1"/>
</dbReference>
<dbReference type="InterPro" id="IPR036734">
    <property type="entry name" value="Neur_chan_lig-bd_sf"/>
</dbReference>
<keyword evidence="4" id="KW-1185">Reference proteome</keyword>
<dbReference type="GO" id="GO:0005230">
    <property type="term" value="F:extracellular ligand-gated monoatomic ion channel activity"/>
    <property type="evidence" value="ECO:0007669"/>
    <property type="project" value="InterPro"/>
</dbReference>
<keyword evidence="1" id="KW-0732">Signal</keyword>